<reference evidence="6" key="1">
    <citation type="journal article" date="2014" name="Int. J. Syst. Evol. Microbiol.">
        <title>Complete genome sequence of Corynebacterium casei LMG S-19264T (=DSM 44701T), isolated from a smear-ripened cheese.</title>
        <authorList>
            <consortium name="US DOE Joint Genome Institute (JGI-PGF)"/>
            <person name="Walter F."/>
            <person name="Albersmeier A."/>
            <person name="Kalinowski J."/>
            <person name="Ruckert C."/>
        </authorList>
    </citation>
    <scope>NUCLEOTIDE SEQUENCE</scope>
    <source>
        <strain evidence="6">VKM Ac-1958</strain>
    </source>
</reference>
<dbReference type="Gene3D" id="3.40.50.2300">
    <property type="match status" value="2"/>
</dbReference>
<evidence type="ECO:0000256" key="3">
    <source>
        <dbReference type="ARBA" id="ARBA00023125"/>
    </source>
</evidence>
<evidence type="ECO:0000313" key="6">
    <source>
        <dbReference type="EMBL" id="GLK01193.1"/>
    </source>
</evidence>
<dbReference type="Pfam" id="PF13377">
    <property type="entry name" value="Peripla_BP_3"/>
    <property type="match status" value="1"/>
</dbReference>
<evidence type="ECO:0000256" key="1">
    <source>
        <dbReference type="ARBA" id="ARBA00022491"/>
    </source>
</evidence>
<accession>A0A9W6M859</accession>
<keyword evidence="7" id="KW-1185">Reference proteome</keyword>
<dbReference type="InterPro" id="IPR046335">
    <property type="entry name" value="LacI/GalR-like_sensor"/>
</dbReference>
<dbReference type="InterPro" id="IPR000843">
    <property type="entry name" value="HTH_LacI"/>
</dbReference>
<dbReference type="GO" id="GO:0003700">
    <property type="term" value="F:DNA-binding transcription factor activity"/>
    <property type="evidence" value="ECO:0007669"/>
    <property type="project" value="TreeGrafter"/>
</dbReference>
<name>A0A9W6M859_9MICO</name>
<dbReference type="SUPFAM" id="SSF53822">
    <property type="entry name" value="Periplasmic binding protein-like I"/>
    <property type="match status" value="1"/>
</dbReference>
<proteinExistence type="predicted"/>
<dbReference type="CDD" id="cd06267">
    <property type="entry name" value="PBP1_LacI_sugar_binding-like"/>
    <property type="match status" value="1"/>
</dbReference>
<evidence type="ECO:0000313" key="7">
    <source>
        <dbReference type="Proteomes" id="UP001142325"/>
    </source>
</evidence>
<dbReference type="PROSITE" id="PS50932">
    <property type="entry name" value="HTH_LACI_2"/>
    <property type="match status" value="1"/>
</dbReference>
<dbReference type="PANTHER" id="PTHR30146:SF148">
    <property type="entry name" value="HTH-TYPE TRANSCRIPTIONAL REPRESSOR PURR-RELATED"/>
    <property type="match status" value="1"/>
</dbReference>
<comment type="caution">
    <text evidence="6">The sequence shown here is derived from an EMBL/GenBank/DDBJ whole genome shotgun (WGS) entry which is preliminary data.</text>
</comment>
<dbReference type="Gene3D" id="1.10.260.40">
    <property type="entry name" value="lambda repressor-like DNA-binding domains"/>
    <property type="match status" value="1"/>
</dbReference>
<dbReference type="AlphaFoldDB" id="A0A9W6M859"/>
<keyword evidence="1" id="KW-0678">Repressor</keyword>
<dbReference type="PANTHER" id="PTHR30146">
    <property type="entry name" value="LACI-RELATED TRANSCRIPTIONAL REPRESSOR"/>
    <property type="match status" value="1"/>
</dbReference>
<dbReference type="SMART" id="SM00354">
    <property type="entry name" value="HTH_LACI"/>
    <property type="match status" value="1"/>
</dbReference>
<dbReference type="SUPFAM" id="SSF47413">
    <property type="entry name" value="lambda repressor-like DNA-binding domains"/>
    <property type="match status" value="1"/>
</dbReference>
<protein>
    <submittedName>
        <fullName evidence="6">LacI family transcriptional regulator</fullName>
    </submittedName>
</protein>
<dbReference type="InterPro" id="IPR028082">
    <property type="entry name" value="Peripla_BP_I"/>
</dbReference>
<dbReference type="CDD" id="cd01392">
    <property type="entry name" value="HTH_LacI"/>
    <property type="match status" value="1"/>
</dbReference>
<reference evidence="6" key="2">
    <citation type="submission" date="2023-01" db="EMBL/GenBank/DDBJ databases">
        <authorList>
            <person name="Sun Q."/>
            <person name="Evtushenko L."/>
        </authorList>
    </citation>
    <scope>NUCLEOTIDE SEQUENCE</scope>
    <source>
        <strain evidence="6">VKM Ac-1958</strain>
    </source>
</reference>
<keyword evidence="2" id="KW-0805">Transcription regulation</keyword>
<feature type="domain" description="HTH lacI-type" evidence="5">
    <location>
        <begin position="9"/>
        <end position="65"/>
    </location>
</feature>
<evidence type="ECO:0000256" key="4">
    <source>
        <dbReference type="ARBA" id="ARBA00023163"/>
    </source>
</evidence>
<dbReference type="Pfam" id="PF00356">
    <property type="entry name" value="LacI"/>
    <property type="match status" value="1"/>
</dbReference>
<evidence type="ECO:0000256" key="2">
    <source>
        <dbReference type="ARBA" id="ARBA00023015"/>
    </source>
</evidence>
<keyword evidence="4" id="KW-0804">Transcription</keyword>
<keyword evidence="3" id="KW-0238">DNA-binding</keyword>
<dbReference type="Proteomes" id="UP001142325">
    <property type="component" value="Unassembled WGS sequence"/>
</dbReference>
<organism evidence="6 7">
    <name type="scientific">Microbacterium keratanolyticum</name>
    <dbReference type="NCBI Taxonomy" id="67574"/>
    <lineage>
        <taxon>Bacteria</taxon>
        <taxon>Bacillati</taxon>
        <taxon>Actinomycetota</taxon>
        <taxon>Actinomycetes</taxon>
        <taxon>Micrococcales</taxon>
        <taxon>Microbacteriaceae</taxon>
        <taxon>Microbacterium</taxon>
    </lineage>
</organism>
<dbReference type="EMBL" id="BSET01000001">
    <property type="protein sequence ID" value="GLK01193.1"/>
    <property type="molecule type" value="Genomic_DNA"/>
</dbReference>
<sequence length="345" mass="35890">MRGSLGAMTRLKDVAEAAGVSPSVASRVLNDDADARINPETRKRVLAAAARLNYVPDHRARALRLSRAGAIALVVPEVNNAIFASLYQGVQETCQDAGSAVLLGQLTAQSGGRNGLASLIGNGRVDGVILQRAEGISDESLRSLITVPSPVVLFNSRLDDHVGSVALDDHQALKIALDHLVSLGHRDVGFLAGADQHDAATRRMDAFTSYSAALGMSTRPEWVQPAGWEALGGAAGMRRLLASGTLPTAMIAASTNAAVGALSAALQAGVSVPRDLSLLCIQDAWVVEYTTPTITAVAMPMHAAGTMAASMLLRHLAGAPLEDVVMTQPRPVLHARASTAPAPSR</sequence>
<dbReference type="GO" id="GO:0000976">
    <property type="term" value="F:transcription cis-regulatory region binding"/>
    <property type="evidence" value="ECO:0007669"/>
    <property type="project" value="TreeGrafter"/>
</dbReference>
<dbReference type="InterPro" id="IPR010982">
    <property type="entry name" value="Lambda_DNA-bd_dom_sf"/>
</dbReference>
<evidence type="ECO:0000259" key="5">
    <source>
        <dbReference type="PROSITE" id="PS50932"/>
    </source>
</evidence>
<gene>
    <name evidence="6" type="ORF">GCM10017596_09080</name>
</gene>